<dbReference type="PANTHER" id="PTHR30005">
    <property type="entry name" value="EXOPOLYPHOSPHATASE"/>
    <property type="match status" value="1"/>
</dbReference>
<dbReference type="Proteomes" id="UP000254337">
    <property type="component" value="Chromosome"/>
</dbReference>
<keyword evidence="5" id="KW-1185">Reference proteome</keyword>
<gene>
    <name evidence="4" type="ORF">DKB62_00595</name>
</gene>
<dbReference type="InterPro" id="IPR043129">
    <property type="entry name" value="ATPase_NBD"/>
</dbReference>
<name>A0A346AWE2_9FIRM</name>
<evidence type="ECO:0000259" key="2">
    <source>
        <dbReference type="Pfam" id="PF02541"/>
    </source>
</evidence>
<proteinExistence type="inferred from homology"/>
<evidence type="ECO:0000259" key="3">
    <source>
        <dbReference type="Pfam" id="PF21447"/>
    </source>
</evidence>
<dbReference type="InterPro" id="IPR050273">
    <property type="entry name" value="GppA/Ppx_hydrolase"/>
</dbReference>
<protein>
    <submittedName>
        <fullName evidence="4">Uncharacterized protein</fullName>
    </submittedName>
</protein>
<feature type="domain" description="Ppx/GppA phosphatase N-terminal" evidence="2">
    <location>
        <begin position="39"/>
        <end position="304"/>
    </location>
</feature>
<organism evidence="4 5">
    <name type="scientific">Megasphaera stantonii</name>
    <dbReference type="NCBI Taxonomy" id="2144175"/>
    <lineage>
        <taxon>Bacteria</taxon>
        <taxon>Bacillati</taxon>
        <taxon>Bacillota</taxon>
        <taxon>Negativicutes</taxon>
        <taxon>Veillonellales</taxon>
        <taxon>Veillonellaceae</taxon>
        <taxon>Megasphaera</taxon>
    </lineage>
</organism>
<dbReference type="EMBL" id="CP029462">
    <property type="protein sequence ID" value="AXL20185.1"/>
    <property type="molecule type" value="Genomic_DNA"/>
</dbReference>
<sequence>MEYQAKRQFGIIHIGTVNMTLKIIAYSSLDDMEVIENVSREVQYGGEVFTRHHVSFQSLNEICTILNKFKQLLRDYDVTDVRVLSTTAIREADNLLNVIDQIYFRTGFRVTVVRMAKEIYYKFFGLYYHVLKGKFNFADKAVLLLDITSGGVGLTCWKSDELLFQQNVHIGSLRILENFTPKQREELTFPTAAREYIYGALSPLWASVRHHDIKYIVLSGRAATLIGKLMHKEETNGVRLIKADELRQFVNSFHGITPFKLMQRCKLSENLANVIMPTLLLYYELLRIIDVDLLVMMSTTFTEGYSMHYVAEQTDNSYVAHQRGLLLNLTRRIAGKYWYAPEHAACVGEFCGILFNAVYKEIGLKFSCGYLLQLASILHETGKYVNIRKHNLCTYHLIMETDLFGITDEEKEVLANIAYYADGGVIQDSSDMYDVLSPEQKITAAKLAAIFSLADSLDKSHLGKIKRIQAELVGNELIVRYHSDLDISLERWTFMKTAVNFAEVFGISPKLLKG</sequence>
<dbReference type="InterPro" id="IPR048950">
    <property type="entry name" value="Ppx_GppA_C"/>
</dbReference>
<evidence type="ECO:0000313" key="5">
    <source>
        <dbReference type="Proteomes" id="UP000254337"/>
    </source>
</evidence>
<dbReference type="KEGG" id="meg:DKB62_00595"/>
<dbReference type="SUPFAM" id="SSF53067">
    <property type="entry name" value="Actin-like ATPase domain"/>
    <property type="match status" value="2"/>
</dbReference>
<dbReference type="AlphaFoldDB" id="A0A346AWE2"/>
<comment type="similarity">
    <text evidence="1">Belongs to the GppA/Ppx family.</text>
</comment>
<feature type="domain" description="Ppx/GppA phosphatase C-terminal" evidence="3">
    <location>
        <begin position="334"/>
        <end position="475"/>
    </location>
</feature>
<dbReference type="GO" id="GO:0016462">
    <property type="term" value="F:pyrophosphatase activity"/>
    <property type="evidence" value="ECO:0007669"/>
    <property type="project" value="TreeGrafter"/>
</dbReference>
<dbReference type="RefSeq" id="WP_087477440.1">
    <property type="nucleotide sequence ID" value="NZ_CALYAU010000005.1"/>
</dbReference>
<dbReference type="Gene3D" id="3.30.420.150">
    <property type="entry name" value="Exopolyphosphatase. Domain 2"/>
    <property type="match status" value="1"/>
</dbReference>
<dbReference type="Pfam" id="PF21447">
    <property type="entry name" value="Ppx-GppA_III"/>
    <property type="match status" value="1"/>
</dbReference>
<dbReference type="OrthoDB" id="9814545at2"/>
<evidence type="ECO:0000256" key="1">
    <source>
        <dbReference type="ARBA" id="ARBA00007125"/>
    </source>
</evidence>
<accession>A0A346AWE2</accession>
<dbReference type="Gene3D" id="1.10.3210.10">
    <property type="entry name" value="Hypothetical protein af1432"/>
    <property type="match status" value="1"/>
</dbReference>
<evidence type="ECO:0000313" key="4">
    <source>
        <dbReference type="EMBL" id="AXL20185.1"/>
    </source>
</evidence>
<dbReference type="Pfam" id="PF02541">
    <property type="entry name" value="Ppx-GppA"/>
    <property type="match status" value="1"/>
</dbReference>
<dbReference type="SUPFAM" id="SSF109604">
    <property type="entry name" value="HD-domain/PDEase-like"/>
    <property type="match status" value="1"/>
</dbReference>
<dbReference type="Gene3D" id="3.30.420.40">
    <property type="match status" value="1"/>
</dbReference>
<dbReference type="InterPro" id="IPR003695">
    <property type="entry name" value="Ppx_GppA_N"/>
</dbReference>
<dbReference type="PANTHER" id="PTHR30005:SF0">
    <property type="entry name" value="RETROGRADE REGULATION PROTEIN 2"/>
    <property type="match status" value="1"/>
</dbReference>
<reference evidence="4 5" key="1">
    <citation type="submission" date="2018-05" db="EMBL/GenBank/DDBJ databases">
        <title>Complete genome sequence of Megasphaera sp. AJH120T, isolated from the ceca of a chicken.</title>
        <authorList>
            <person name="Maki J."/>
            <person name="Looft T."/>
        </authorList>
    </citation>
    <scope>NUCLEOTIDE SEQUENCE [LARGE SCALE GENOMIC DNA]</scope>
    <source>
        <strain evidence="4 5">AJH120</strain>
    </source>
</reference>